<dbReference type="KEGG" id="fcy:FRACYDRAFT_271188"/>
<gene>
    <name evidence="1" type="ORF">FRACYDRAFT_271188</name>
</gene>
<name>A0A1E7EVS0_9STRA</name>
<sequence>MAKRRRKRKLIPQLTKARKLEKACLLCFCLKIEFDDSAGSYSIMDLYCSNNKSN</sequence>
<organism evidence="1 2">
    <name type="scientific">Fragilariopsis cylindrus CCMP1102</name>
    <dbReference type="NCBI Taxonomy" id="635003"/>
    <lineage>
        <taxon>Eukaryota</taxon>
        <taxon>Sar</taxon>
        <taxon>Stramenopiles</taxon>
        <taxon>Ochrophyta</taxon>
        <taxon>Bacillariophyta</taxon>
        <taxon>Bacillariophyceae</taxon>
        <taxon>Bacillariophycidae</taxon>
        <taxon>Bacillariales</taxon>
        <taxon>Bacillariaceae</taxon>
        <taxon>Fragilariopsis</taxon>
    </lineage>
</organism>
<dbReference type="EMBL" id="KV784373">
    <property type="protein sequence ID" value="OEU10061.1"/>
    <property type="molecule type" value="Genomic_DNA"/>
</dbReference>
<dbReference type="AlphaFoldDB" id="A0A1E7EVS0"/>
<dbReference type="InParanoid" id="A0A1E7EVS0"/>
<proteinExistence type="predicted"/>
<keyword evidence="2" id="KW-1185">Reference proteome</keyword>
<accession>A0A1E7EVS0</accession>
<evidence type="ECO:0000313" key="1">
    <source>
        <dbReference type="EMBL" id="OEU10061.1"/>
    </source>
</evidence>
<protein>
    <submittedName>
        <fullName evidence="1">Uncharacterized protein</fullName>
    </submittedName>
</protein>
<evidence type="ECO:0000313" key="2">
    <source>
        <dbReference type="Proteomes" id="UP000095751"/>
    </source>
</evidence>
<reference evidence="1 2" key="1">
    <citation type="submission" date="2016-09" db="EMBL/GenBank/DDBJ databases">
        <title>Extensive genetic diversity and differential bi-allelic expression allows diatom success in the polar Southern Ocean.</title>
        <authorList>
            <consortium name="DOE Joint Genome Institute"/>
            <person name="Mock T."/>
            <person name="Otillar R.P."/>
            <person name="Strauss J."/>
            <person name="Dupont C."/>
            <person name="Frickenhaus S."/>
            <person name="Maumus F."/>
            <person name="Mcmullan M."/>
            <person name="Sanges R."/>
            <person name="Schmutz J."/>
            <person name="Toseland A."/>
            <person name="Valas R."/>
            <person name="Veluchamy A."/>
            <person name="Ward B.J."/>
            <person name="Allen A."/>
            <person name="Barry K."/>
            <person name="Falciatore A."/>
            <person name="Ferrante M."/>
            <person name="Fortunato A.E."/>
            <person name="Gloeckner G."/>
            <person name="Gruber A."/>
            <person name="Hipkin R."/>
            <person name="Janech M."/>
            <person name="Kroth P."/>
            <person name="Leese F."/>
            <person name="Lindquist E."/>
            <person name="Lyon B.R."/>
            <person name="Martin J."/>
            <person name="Mayer C."/>
            <person name="Parker M."/>
            <person name="Quesneville H."/>
            <person name="Raymond J."/>
            <person name="Uhlig C."/>
            <person name="Valentin K.U."/>
            <person name="Worden A.Z."/>
            <person name="Armbrust E.V."/>
            <person name="Bowler C."/>
            <person name="Green B."/>
            <person name="Moulton V."/>
            <person name="Van Oosterhout C."/>
            <person name="Grigoriev I."/>
        </authorList>
    </citation>
    <scope>NUCLEOTIDE SEQUENCE [LARGE SCALE GENOMIC DNA]</scope>
    <source>
        <strain evidence="1 2">CCMP1102</strain>
    </source>
</reference>
<dbReference type="Proteomes" id="UP000095751">
    <property type="component" value="Unassembled WGS sequence"/>
</dbReference>